<feature type="compositionally biased region" description="Acidic residues" evidence="7">
    <location>
        <begin position="148"/>
        <end position="158"/>
    </location>
</feature>
<feature type="compositionally biased region" description="Basic and acidic residues" evidence="7">
    <location>
        <begin position="92"/>
        <end position="101"/>
    </location>
</feature>
<feature type="compositionally biased region" description="Basic and acidic residues" evidence="7">
    <location>
        <begin position="109"/>
        <end position="125"/>
    </location>
</feature>
<feature type="compositionally biased region" description="Polar residues" evidence="7">
    <location>
        <begin position="366"/>
        <end position="376"/>
    </location>
</feature>
<evidence type="ECO:0000256" key="3">
    <source>
        <dbReference type="ARBA" id="ARBA00023054"/>
    </source>
</evidence>
<feature type="compositionally biased region" description="Basic and acidic residues" evidence="7">
    <location>
        <begin position="159"/>
        <end position="191"/>
    </location>
</feature>
<dbReference type="PANTHER" id="PTHR13455:SF7">
    <property type="entry name" value="SIMJANG, ISOFORM E"/>
    <property type="match status" value="1"/>
</dbReference>
<feature type="compositionally biased region" description="Acidic residues" evidence="7">
    <location>
        <begin position="45"/>
        <end position="55"/>
    </location>
</feature>
<feature type="region of interest" description="Disordered" evidence="7">
    <location>
        <begin position="545"/>
        <end position="593"/>
    </location>
</feature>
<feature type="compositionally biased region" description="Basic and acidic residues" evidence="7">
    <location>
        <begin position="564"/>
        <end position="578"/>
    </location>
</feature>
<feature type="compositionally biased region" description="Low complexity" evidence="7">
    <location>
        <begin position="579"/>
        <end position="588"/>
    </location>
</feature>
<keyword evidence="5" id="KW-0539">Nucleus</keyword>
<dbReference type="Gene3D" id="6.10.250.1650">
    <property type="match status" value="1"/>
</dbReference>
<feature type="compositionally biased region" description="Basic and acidic residues" evidence="7">
    <location>
        <begin position="1"/>
        <end position="12"/>
    </location>
</feature>
<evidence type="ECO:0000256" key="7">
    <source>
        <dbReference type="SAM" id="MobiDB-lite"/>
    </source>
</evidence>
<proteinExistence type="predicted"/>
<feature type="compositionally biased region" description="Polar residues" evidence="7">
    <location>
        <begin position="300"/>
        <end position="330"/>
    </location>
</feature>
<gene>
    <name evidence="10" type="ORF">MAR_022730</name>
</gene>
<feature type="compositionally biased region" description="Basic and acidic residues" evidence="7">
    <location>
        <begin position="19"/>
        <end position="28"/>
    </location>
</feature>
<dbReference type="Pfam" id="PF16563">
    <property type="entry name" value="P66_CC"/>
    <property type="match status" value="1"/>
</dbReference>
<name>A0ABY7DNQ8_MYAAR</name>
<keyword evidence="11" id="KW-1185">Reference proteome</keyword>
<keyword evidence="4" id="KW-0804">Transcription</keyword>
<feature type="domain" description="Transcriptional repressor p66 coiled-coil MBD2-interaction" evidence="9">
    <location>
        <begin position="236"/>
        <end position="281"/>
    </location>
</feature>
<evidence type="ECO:0000256" key="1">
    <source>
        <dbReference type="ARBA" id="ARBA00004123"/>
    </source>
</evidence>
<feature type="domain" description="GATA-type" evidence="8">
    <location>
        <begin position="485"/>
        <end position="521"/>
    </location>
</feature>
<dbReference type="PANTHER" id="PTHR13455">
    <property type="entry name" value="TRANSCRIPTIONAL REPRESSOR P66-RELATED"/>
    <property type="match status" value="1"/>
</dbReference>
<feature type="region of interest" description="Disordered" evidence="7">
    <location>
        <begin position="274"/>
        <end position="345"/>
    </location>
</feature>
<evidence type="ECO:0000256" key="4">
    <source>
        <dbReference type="ARBA" id="ARBA00023163"/>
    </source>
</evidence>
<feature type="compositionally biased region" description="Polar residues" evidence="7">
    <location>
        <begin position="274"/>
        <end position="289"/>
    </location>
</feature>
<comment type="subcellular location">
    <subcellularLocation>
        <location evidence="1">Nucleus</location>
    </subcellularLocation>
</comment>
<feature type="compositionally biased region" description="Low complexity" evidence="7">
    <location>
        <begin position="549"/>
        <end position="563"/>
    </location>
</feature>
<feature type="compositionally biased region" description="Basic and acidic residues" evidence="7">
    <location>
        <begin position="56"/>
        <end position="65"/>
    </location>
</feature>
<feature type="region of interest" description="Disordered" evidence="7">
    <location>
        <begin position="361"/>
        <end position="380"/>
    </location>
</feature>
<accession>A0ABY7DNQ8</accession>
<dbReference type="Pfam" id="PF00320">
    <property type="entry name" value="GATA"/>
    <property type="match status" value="1"/>
</dbReference>
<evidence type="ECO:0000256" key="5">
    <source>
        <dbReference type="ARBA" id="ARBA00023242"/>
    </source>
</evidence>
<evidence type="ECO:0000259" key="8">
    <source>
        <dbReference type="Pfam" id="PF00320"/>
    </source>
</evidence>
<dbReference type="InterPro" id="IPR040386">
    <property type="entry name" value="P66"/>
</dbReference>
<dbReference type="EMBL" id="CP111014">
    <property type="protein sequence ID" value="WAQ98357.1"/>
    <property type="molecule type" value="Genomic_DNA"/>
</dbReference>
<keyword evidence="3 6" id="KW-0175">Coiled coil</keyword>
<feature type="region of interest" description="Disordered" evidence="7">
    <location>
        <begin position="1"/>
        <end position="229"/>
    </location>
</feature>
<evidence type="ECO:0000256" key="6">
    <source>
        <dbReference type="SAM" id="Coils"/>
    </source>
</evidence>
<dbReference type="InterPro" id="IPR000679">
    <property type="entry name" value="Znf_GATA"/>
</dbReference>
<evidence type="ECO:0000259" key="9">
    <source>
        <dbReference type="Pfam" id="PF16563"/>
    </source>
</evidence>
<evidence type="ECO:0000256" key="2">
    <source>
        <dbReference type="ARBA" id="ARBA00023015"/>
    </source>
</evidence>
<organism evidence="10 11">
    <name type="scientific">Mya arenaria</name>
    <name type="common">Soft-shell clam</name>
    <dbReference type="NCBI Taxonomy" id="6604"/>
    <lineage>
        <taxon>Eukaryota</taxon>
        <taxon>Metazoa</taxon>
        <taxon>Spiralia</taxon>
        <taxon>Lophotrochozoa</taxon>
        <taxon>Mollusca</taxon>
        <taxon>Bivalvia</taxon>
        <taxon>Autobranchia</taxon>
        <taxon>Heteroconchia</taxon>
        <taxon>Euheterodonta</taxon>
        <taxon>Imparidentia</taxon>
        <taxon>Neoheterodontei</taxon>
        <taxon>Myida</taxon>
        <taxon>Myoidea</taxon>
        <taxon>Myidae</taxon>
        <taxon>Mya</taxon>
    </lineage>
</organism>
<dbReference type="InterPro" id="IPR032346">
    <property type="entry name" value="P66_CC"/>
</dbReference>
<reference evidence="10" key="1">
    <citation type="submission" date="2022-11" db="EMBL/GenBank/DDBJ databases">
        <title>Centuries of genome instability and evolution in soft-shell clam transmissible cancer (bioRxiv).</title>
        <authorList>
            <person name="Hart S.F.M."/>
            <person name="Yonemitsu M.A."/>
            <person name="Giersch R.M."/>
            <person name="Beal B.F."/>
            <person name="Arriagada G."/>
            <person name="Davis B.W."/>
            <person name="Ostrander E.A."/>
            <person name="Goff S.P."/>
            <person name="Metzger M.J."/>
        </authorList>
    </citation>
    <scope>NUCLEOTIDE SEQUENCE</scope>
    <source>
        <strain evidence="10">MELC-2E11</strain>
        <tissue evidence="10">Siphon/mantle</tissue>
    </source>
</reference>
<evidence type="ECO:0000313" key="10">
    <source>
        <dbReference type="EMBL" id="WAQ98357.1"/>
    </source>
</evidence>
<protein>
    <submittedName>
        <fullName evidence="10">P66A-like protein</fullName>
    </submittedName>
</protein>
<dbReference type="Proteomes" id="UP001164746">
    <property type="component" value="Chromosome 3"/>
</dbReference>
<evidence type="ECO:0000313" key="11">
    <source>
        <dbReference type="Proteomes" id="UP001164746"/>
    </source>
</evidence>
<sequence length="660" mass="73646">MDVEADTHKECSEGSLEVAESKDEKVSDNAENQISDVGVKRPHDDADEAEQEEDGPPEKRSKSESGVDEEEKPVADSPGETMEVDETEEKTEDVKEVENSKPLENIEESETKTENEPENLIKAEEKEESAETAPTESVKDIACAEETAIGEDRDEEPSMEEKTSDDDKPKVNGVSSDKDSVHSEDSEKENMNVDAPMDLSVVTKPPNENGQDCIMLSDEEEDPKRFTGNQELSLEDLKLKRKMIKKLQAELRNEEAKLVLLKKLRFSQISHQMNDNIARKTPNNQTSTAQPPPLVRGNQVPGQQQPMKQAHSQAPQVQRSSNNNMAQNKGQGPPPLVMAPKQMDQRQLIEKQMKLLQEQQLLQQQRGSNTSSQQASLAGFRGTQAQADAIRQLQQAQQMVVEETPAQRQAKAKLALRKQLEKTLLQIPPPKPPPPEMNFIPNLASPDFIYLLGLEEAVNYIIDNNLISKGKKSPDEKMVCNPFTCVQCGTDFTPVWKREKPGSKNVICEQCVTSNQKKALKQEHTNRLKSAFVKALQQEQEIERMQSQELKSGTLSTSSSSSSLKEKGDRERDSRENSAARNAAAAQAYKESMAETLRQQHQNLVQAHQAAALRMGQPLGLQFNPQAPFPYQLPFAARASGLQRQYLLDMIPKGGLPWNS</sequence>
<feature type="compositionally biased region" description="Acidic residues" evidence="7">
    <location>
        <begin position="82"/>
        <end position="91"/>
    </location>
</feature>
<feature type="coiled-coil region" evidence="6">
    <location>
        <begin position="234"/>
        <end position="264"/>
    </location>
</feature>
<keyword evidence="2" id="KW-0805">Transcription regulation</keyword>